<gene>
    <name evidence="1" type="ORF">IEO21_05261</name>
</gene>
<name>A0A8H7P291_9APHY</name>
<dbReference type="AlphaFoldDB" id="A0A8H7P291"/>
<reference evidence="1" key="1">
    <citation type="submission" date="2020-11" db="EMBL/GenBank/DDBJ databases">
        <authorList>
            <person name="Koelle M."/>
            <person name="Horta M.A.C."/>
            <person name="Nowrousian M."/>
            <person name="Ohm R.A."/>
            <person name="Benz P."/>
            <person name="Pilgard A."/>
        </authorList>
    </citation>
    <scope>NUCLEOTIDE SEQUENCE</scope>
    <source>
        <strain evidence="1">FPRL280</strain>
    </source>
</reference>
<comment type="caution">
    <text evidence="1">The sequence shown here is derived from an EMBL/GenBank/DDBJ whole genome shotgun (WGS) entry which is preliminary data.</text>
</comment>
<protein>
    <submittedName>
        <fullName evidence="1">Uncharacterized protein</fullName>
    </submittedName>
</protein>
<evidence type="ECO:0000313" key="1">
    <source>
        <dbReference type="EMBL" id="KAF9814192.1"/>
    </source>
</evidence>
<proteinExistence type="predicted"/>
<dbReference type="EMBL" id="JADOXO010000092">
    <property type="protein sequence ID" value="KAF9814192.1"/>
    <property type="molecule type" value="Genomic_DNA"/>
</dbReference>
<sequence>MERTATGRDGFCFCFGSRMLNSDRGMSLGADLHGHACTVVAGRCVVRADSAQRERSAVRRPYRVRQGLPWSVMGPGALGRSTGTQDAGHCRDRQCWQQLDMGGSGSVATLSAGAP</sequence>
<dbReference type="Proteomes" id="UP000639403">
    <property type="component" value="Unassembled WGS sequence"/>
</dbReference>
<reference evidence="1" key="2">
    <citation type="journal article" name="Front. Microbiol.">
        <title>Degradative Capacity of Two Strains of Rhodonia placenta: From Phenotype to Genotype.</title>
        <authorList>
            <person name="Kolle M."/>
            <person name="Horta M.A.C."/>
            <person name="Nowrousian M."/>
            <person name="Ohm R.A."/>
            <person name="Benz J.P."/>
            <person name="Pilgard A."/>
        </authorList>
    </citation>
    <scope>NUCLEOTIDE SEQUENCE</scope>
    <source>
        <strain evidence="1">FPRL280</strain>
    </source>
</reference>
<evidence type="ECO:0000313" key="2">
    <source>
        <dbReference type="Proteomes" id="UP000639403"/>
    </source>
</evidence>
<organism evidence="1 2">
    <name type="scientific">Rhodonia placenta</name>
    <dbReference type="NCBI Taxonomy" id="104341"/>
    <lineage>
        <taxon>Eukaryota</taxon>
        <taxon>Fungi</taxon>
        <taxon>Dikarya</taxon>
        <taxon>Basidiomycota</taxon>
        <taxon>Agaricomycotina</taxon>
        <taxon>Agaricomycetes</taxon>
        <taxon>Polyporales</taxon>
        <taxon>Adustoporiaceae</taxon>
        <taxon>Rhodonia</taxon>
    </lineage>
</organism>
<accession>A0A8H7P291</accession>